<evidence type="ECO:0000313" key="1">
    <source>
        <dbReference type="EMBL" id="KKL15985.1"/>
    </source>
</evidence>
<gene>
    <name evidence="1" type="ORF">LCGC14_2500120</name>
</gene>
<protein>
    <submittedName>
        <fullName evidence="1">Uncharacterized protein</fullName>
    </submittedName>
</protein>
<sequence>MATGDLTMTNHGVFELSSAALKTVVDLVNITPTQFVSGARLHLVPASNGQVRVIEVEVEA</sequence>
<dbReference type="AlphaFoldDB" id="A0A0F9B2U1"/>
<name>A0A0F9B2U1_9ZZZZ</name>
<dbReference type="EMBL" id="LAZR01039843">
    <property type="protein sequence ID" value="KKL15985.1"/>
    <property type="molecule type" value="Genomic_DNA"/>
</dbReference>
<organism evidence="1">
    <name type="scientific">marine sediment metagenome</name>
    <dbReference type="NCBI Taxonomy" id="412755"/>
    <lineage>
        <taxon>unclassified sequences</taxon>
        <taxon>metagenomes</taxon>
        <taxon>ecological metagenomes</taxon>
    </lineage>
</organism>
<reference evidence="1" key="1">
    <citation type="journal article" date="2015" name="Nature">
        <title>Complex archaea that bridge the gap between prokaryotes and eukaryotes.</title>
        <authorList>
            <person name="Spang A."/>
            <person name="Saw J.H."/>
            <person name="Jorgensen S.L."/>
            <person name="Zaremba-Niedzwiedzka K."/>
            <person name="Martijn J."/>
            <person name="Lind A.E."/>
            <person name="van Eijk R."/>
            <person name="Schleper C."/>
            <person name="Guy L."/>
            <person name="Ettema T.J."/>
        </authorList>
    </citation>
    <scope>NUCLEOTIDE SEQUENCE</scope>
</reference>
<accession>A0A0F9B2U1</accession>
<proteinExistence type="predicted"/>
<comment type="caution">
    <text evidence="1">The sequence shown here is derived from an EMBL/GenBank/DDBJ whole genome shotgun (WGS) entry which is preliminary data.</text>
</comment>